<feature type="domain" description="Enoyl reductase (ER)" evidence="1">
    <location>
        <begin position="7"/>
        <end position="319"/>
    </location>
</feature>
<dbReference type="InterPro" id="IPR011032">
    <property type="entry name" value="GroES-like_sf"/>
</dbReference>
<organism evidence="2 3">
    <name type="scientific">Pseudonocardia adelaidensis</name>
    <dbReference type="NCBI Taxonomy" id="648754"/>
    <lineage>
        <taxon>Bacteria</taxon>
        <taxon>Bacillati</taxon>
        <taxon>Actinomycetota</taxon>
        <taxon>Actinomycetes</taxon>
        <taxon>Pseudonocardiales</taxon>
        <taxon>Pseudonocardiaceae</taxon>
        <taxon>Pseudonocardia</taxon>
    </lineage>
</organism>
<evidence type="ECO:0000259" key="1">
    <source>
        <dbReference type="SMART" id="SM00829"/>
    </source>
</evidence>
<dbReference type="Pfam" id="PF08240">
    <property type="entry name" value="ADH_N"/>
    <property type="match status" value="1"/>
</dbReference>
<sequence>MRAVQVVRLDGPAAVEVRDVPEPRRQADQVLVDVRAIGVNFPDVLQTKGMYQSKPELPFTLGSEVAGVVREAPDGSTLRAGDRVAAFTTTGAFAEVVAVAADDVLPLPDGIGFPAAAGLPMNYLTAHFALLVRGHLRAGQTVLVQGAAGGVGTAVIQLAVALGARVIAVASTEDKAEVARAAGAHDAVLADGFKDAVKGLTGGAGVDLVVDPVGGDRFTDSLRCLAPEGRLLVVGFTAGEIPTVKVNRLLLNNIDVVGVGWGAYAFARRGYLQQQWAELEPHLRSGALDPLISTTFPLERAAEALATIDERRVTGKVVLETAS</sequence>
<dbReference type="EMBL" id="BAABJO010000023">
    <property type="protein sequence ID" value="GAA5131223.1"/>
    <property type="molecule type" value="Genomic_DNA"/>
</dbReference>
<dbReference type="RefSeq" id="WP_345608392.1">
    <property type="nucleotide sequence ID" value="NZ_BAABJO010000023.1"/>
</dbReference>
<dbReference type="SUPFAM" id="SSF51735">
    <property type="entry name" value="NAD(P)-binding Rossmann-fold domains"/>
    <property type="match status" value="1"/>
</dbReference>
<dbReference type="Pfam" id="PF00107">
    <property type="entry name" value="ADH_zinc_N"/>
    <property type="match status" value="1"/>
</dbReference>
<dbReference type="PANTHER" id="PTHR43677:SF4">
    <property type="entry name" value="QUINONE OXIDOREDUCTASE-LIKE PROTEIN 2"/>
    <property type="match status" value="1"/>
</dbReference>
<evidence type="ECO:0000313" key="2">
    <source>
        <dbReference type="EMBL" id="GAA5131223.1"/>
    </source>
</evidence>
<dbReference type="SMART" id="SM00829">
    <property type="entry name" value="PKS_ER"/>
    <property type="match status" value="1"/>
</dbReference>
<dbReference type="Proteomes" id="UP001500804">
    <property type="component" value="Unassembled WGS sequence"/>
</dbReference>
<evidence type="ECO:0000313" key="3">
    <source>
        <dbReference type="Proteomes" id="UP001500804"/>
    </source>
</evidence>
<dbReference type="InterPro" id="IPR020843">
    <property type="entry name" value="ER"/>
</dbReference>
<dbReference type="SUPFAM" id="SSF50129">
    <property type="entry name" value="GroES-like"/>
    <property type="match status" value="1"/>
</dbReference>
<dbReference type="InterPro" id="IPR051397">
    <property type="entry name" value="Zn-ADH-like_protein"/>
</dbReference>
<dbReference type="Gene3D" id="3.90.180.10">
    <property type="entry name" value="Medium-chain alcohol dehydrogenases, catalytic domain"/>
    <property type="match status" value="1"/>
</dbReference>
<proteinExistence type="predicted"/>
<dbReference type="CDD" id="cd08241">
    <property type="entry name" value="QOR1"/>
    <property type="match status" value="1"/>
</dbReference>
<protein>
    <submittedName>
        <fullName evidence="2">NADPH:quinone oxidoreductase family protein</fullName>
    </submittedName>
</protein>
<keyword evidence="3" id="KW-1185">Reference proteome</keyword>
<dbReference type="PANTHER" id="PTHR43677">
    <property type="entry name" value="SHORT-CHAIN DEHYDROGENASE/REDUCTASE"/>
    <property type="match status" value="1"/>
</dbReference>
<dbReference type="Gene3D" id="3.40.50.720">
    <property type="entry name" value="NAD(P)-binding Rossmann-like Domain"/>
    <property type="match status" value="1"/>
</dbReference>
<dbReference type="InterPro" id="IPR013154">
    <property type="entry name" value="ADH-like_N"/>
</dbReference>
<reference evidence="3" key="1">
    <citation type="journal article" date="2019" name="Int. J. Syst. Evol. Microbiol.">
        <title>The Global Catalogue of Microorganisms (GCM) 10K type strain sequencing project: providing services to taxonomists for standard genome sequencing and annotation.</title>
        <authorList>
            <consortium name="The Broad Institute Genomics Platform"/>
            <consortium name="The Broad Institute Genome Sequencing Center for Infectious Disease"/>
            <person name="Wu L."/>
            <person name="Ma J."/>
        </authorList>
    </citation>
    <scope>NUCLEOTIDE SEQUENCE [LARGE SCALE GENOMIC DNA]</scope>
    <source>
        <strain evidence="3">JCM 18302</strain>
    </source>
</reference>
<comment type="caution">
    <text evidence="2">The sequence shown here is derived from an EMBL/GenBank/DDBJ whole genome shotgun (WGS) entry which is preliminary data.</text>
</comment>
<dbReference type="InterPro" id="IPR036291">
    <property type="entry name" value="NAD(P)-bd_dom_sf"/>
</dbReference>
<accession>A0ABP9NQC2</accession>
<dbReference type="InterPro" id="IPR013149">
    <property type="entry name" value="ADH-like_C"/>
</dbReference>
<gene>
    <name evidence="2" type="ORF">GCM10023320_54200</name>
</gene>
<name>A0ABP9NQC2_9PSEU</name>